<organism evidence="2 4">
    <name type="scientific">Ralstonia insidiosa</name>
    <dbReference type="NCBI Taxonomy" id="190721"/>
    <lineage>
        <taxon>Bacteria</taxon>
        <taxon>Pseudomonadati</taxon>
        <taxon>Pseudomonadota</taxon>
        <taxon>Betaproteobacteria</taxon>
        <taxon>Burkholderiales</taxon>
        <taxon>Burkholderiaceae</taxon>
        <taxon>Ralstonia</taxon>
    </lineage>
</organism>
<evidence type="ECO:0000313" key="2">
    <source>
        <dbReference type="EMBL" id="ANJ74128.1"/>
    </source>
</evidence>
<accession>A0A192A1B6</accession>
<dbReference type="STRING" id="190721.ACS15_3689"/>
<dbReference type="KEGG" id="rin:ACS15_3689"/>
<dbReference type="RefSeq" id="WP_021197094.1">
    <property type="nucleotide sequence ID" value="NZ_CP012605.1"/>
</dbReference>
<dbReference type="EMBL" id="CP016022">
    <property type="protein sequence ID" value="ANJ74128.1"/>
    <property type="molecule type" value="Genomic_DNA"/>
</dbReference>
<sequence length="101" mass="11205">MRMLMNVRIPHEPFNTYVRDGSIAELIPRVMAAIKPEAAYFTEQAGTRGAVLVVNLDAPSQIPALAEPWFLLFNADCEFRVVMSAEDLQKAGLAGIGEKWK</sequence>
<reference evidence="2" key="2">
    <citation type="submission" date="2016-06" db="EMBL/GenBank/DDBJ databases">
        <authorList>
            <person name="Kjaerup R.B."/>
            <person name="Dalgaard T.S."/>
            <person name="Juul-Madsen H.R."/>
        </authorList>
    </citation>
    <scope>NUCLEOTIDE SEQUENCE [LARGE SCALE GENOMIC DNA]</scope>
    <source>
        <strain evidence="2">ATCC 49129</strain>
    </source>
</reference>
<gene>
    <name evidence="2" type="ORF">A9Y76_17465</name>
    <name evidence="1" type="ORF">ACS15_3689</name>
</gene>
<dbReference type="PATRIC" id="fig|190721.6.peg.3640"/>
<protein>
    <submittedName>
        <fullName evidence="2">Panthothenate synthetase</fullName>
    </submittedName>
</protein>
<proteinExistence type="predicted"/>
<dbReference type="OrthoDB" id="120749at2"/>
<reference evidence="1 3" key="1">
    <citation type="submission" date="2015-09" db="EMBL/GenBank/DDBJ databases">
        <authorList>
            <person name="Xu Y."/>
            <person name="Nagy A."/>
            <person name="Liu N.T."/>
            <person name="Nou X."/>
        </authorList>
    </citation>
    <scope>NUCLEOTIDE SEQUENCE [LARGE SCALE GENOMIC DNA]</scope>
    <source>
        <strain evidence="1 3">FC1138</strain>
    </source>
</reference>
<dbReference type="Proteomes" id="UP000078572">
    <property type="component" value="Chromosome 1"/>
</dbReference>
<dbReference type="EMBL" id="CP012605">
    <property type="protein sequence ID" value="ANH72107.1"/>
    <property type="molecule type" value="Genomic_DNA"/>
</dbReference>
<dbReference type="GeneID" id="61527817"/>
<evidence type="ECO:0000313" key="4">
    <source>
        <dbReference type="Proteomes" id="UP000078572"/>
    </source>
</evidence>
<evidence type="ECO:0000313" key="1">
    <source>
        <dbReference type="EMBL" id="ANH72107.1"/>
    </source>
</evidence>
<keyword evidence="4" id="KW-1185">Reference proteome</keyword>
<evidence type="ECO:0000313" key="3">
    <source>
        <dbReference type="Proteomes" id="UP000077927"/>
    </source>
</evidence>
<name>A0A192A1B6_9RALS</name>
<dbReference type="Proteomes" id="UP000077927">
    <property type="component" value="Chromosome 1"/>
</dbReference>
<reference evidence="4" key="3">
    <citation type="submission" date="2016-06" db="EMBL/GenBank/DDBJ databases">
        <authorList>
            <person name="Xu Y."/>
            <person name="Nagy A."/>
            <person name="Yan X."/>
            <person name="Kim S.W."/>
            <person name="Haley B."/>
            <person name="Liu N.T."/>
            <person name="Nou X."/>
        </authorList>
    </citation>
    <scope>NUCLEOTIDE SEQUENCE [LARGE SCALE GENOMIC DNA]</scope>
    <source>
        <strain evidence="4">ATCC 49129</strain>
    </source>
</reference>
<dbReference type="AlphaFoldDB" id="A0A192A1B6"/>